<feature type="transmembrane region" description="Helical" evidence="2">
    <location>
        <begin position="20"/>
        <end position="52"/>
    </location>
</feature>
<accession>A1R1R2</accession>
<evidence type="ECO:0000256" key="2">
    <source>
        <dbReference type="SAM" id="Phobius"/>
    </source>
</evidence>
<evidence type="ECO:0000256" key="1">
    <source>
        <dbReference type="SAM" id="MobiDB-lite"/>
    </source>
</evidence>
<dbReference type="AlphaFoldDB" id="A1R1R2"/>
<proteinExistence type="predicted"/>
<keyword evidence="2" id="KW-0812">Transmembrane</keyword>
<keyword evidence="2" id="KW-1133">Transmembrane helix</keyword>
<feature type="region of interest" description="Disordered" evidence="1">
    <location>
        <begin position="55"/>
        <end position="86"/>
    </location>
</feature>
<protein>
    <submittedName>
        <fullName evidence="3">Uncharacterized protein</fullName>
    </submittedName>
</protein>
<evidence type="ECO:0000313" key="4">
    <source>
        <dbReference type="Proteomes" id="UP000000637"/>
    </source>
</evidence>
<evidence type="ECO:0000313" key="3">
    <source>
        <dbReference type="EMBL" id="ABM09364.1"/>
    </source>
</evidence>
<gene>
    <name evidence="3" type="ordered locus">AAur_0358</name>
</gene>
<keyword evidence="2" id="KW-0472">Membrane</keyword>
<dbReference type="KEGG" id="aau:AAur_0358"/>
<sequence>MKLPLGLAVPAFTEASDIHLLIMVGLVFLTGVAGAATVSLLLLLAPLATLFLGRNKPGRKTDVKQKKPDGGATRLPPPLTLGDEAA</sequence>
<reference evidence="3 4" key="1">
    <citation type="journal article" date="2006" name="PLoS Genet.">
        <title>Secrets of soil survival revealed by the genome sequence of Arthrobacter aurescens TC1.</title>
        <authorList>
            <person name="Mongodin E.F."/>
            <person name="Shapir N."/>
            <person name="Daugherty S.C."/>
            <person name="DeBoy R.T."/>
            <person name="Emerson J.B."/>
            <person name="Shvartzbeyn A."/>
            <person name="Radune D."/>
            <person name="Vamathevan J."/>
            <person name="Riggs F."/>
            <person name="Grinberg V."/>
            <person name="Khouri H."/>
            <person name="Wackett L.P."/>
            <person name="Nelson K.E."/>
            <person name="Sadowsky M.J."/>
        </authorList>
    </citation>
    <scope>NUCLEOTIDE SEQUENCE [LARGE SCALE GENOMIC DNA]</scope>
    <source>
        <strain evidence="3 4">TC1</strain>
    </source>
</reference>
<organism evidence="3 4">
    <name type="scientific">Paenarthrobacter aurescens (strain TC1)</name>
    <dbReference type="NCBI Taxonomy" id="290340"/>
    <lineage>
        <taxon>Bacteria</taxon>
        <taxon>Bacillati</taxon>
        <taxon>Actinomycetota</taxon>
        <taxon>Actinomycetes</taxon>
        <taxon>Micrococcales</taxon>
        <taxon>Micrococcaceae</taxon>
        <taxon>Paenarthrobacter</taxon>
    </lineage>
</organism>
<dbReference type="HOGENOM" id="CLU_2491065_0_0_11"/>
<dbReference type="RefSeq" id="WP_011773122.1">
    <property type="nucleotide sequence ID" value="NC_008711.1"/>
</dbReference>
<name>A1R1R2_PAEAT</name>
<keyword evidence="4" id="KW-1185">Reference proteome</keyword>
<dbReference type="EMBL" id="CP000474">
    <property type="protein sequence ID" value="ABM09364.1"/>
    <property type="molecule type" value="Genomic_DNA"/>
</dbReference>
<feature type="compositionally biased region" description="Basic and acidic residues" evidence="1">
    <location>
        <begin position="59"/>
        <end position="69"/>
    </location>
</feature>
<dbReference type="Proteomes" id="UP000000637">
    <property type="component" value="Chromosome"/>
</dbReference>